<accession>A0A172U1C7</accession>
<name>A0A172U1C7_9BACT</name>
<dbReference type="RefSeq" id="WP_066407999.1">
    <property type="nucleotide sequence ID" value="NZ_CP011390.1"/>
</dbReference>
<organism evidence="2 3">
    <name type="scientific">Flavisolibacter tropicus</name>
    <dbReference type="NCBI Taxonomy" id="1492898"/>
    <lineage>
        <taxon>Bacteria</taxon>
        <taxon>Pseudomonadati</taxon>
        <taxon>Bacteroidota</taxon>
        <taxon>Chitinophagia</taxon>
        <taxon>Chitinophagales</taxon>
        <taxon>Chitinophagaceae</taxon>
        <taxon>Flavisolibacter</taxon>
    </lineage>
</organism>
<evidence type="ECO:0000256" key="1">
    <source>
        <dbReference type="SAM" id="SignalP"/>
    </source>
</evidence>
<feature type="signal peptide" evidence="1">
    <location>
        <begin position="1"/>
        <end position="20"/>
    </location>
</feature>
<keyword evidence="3" id="KW-1185">Reference proteome</keyword>
<reference evidence="2 3" key="2">
    <citation type="journal article" date="2016" name="Int. J. Syst. Evol. Microbiol.">
        <title>Flavisolibacter tropicus sp. nov., isolated from tropical soil.</title>
        <authorList>
            <person name="Lee J.J."/>
            <person name="Kang M.S."/>
            <person name="Kim G.S."/>
            <person name="Lee C.S."/>
            <person name="Lim S."/>
            <person name="Lee J."/>
            <person name="Roh S.H."/>
            <person name="Kang H."/>
            <person name="Ha J.M."/>
            <person name="Bae S."/>
            <person name="Jung H.Y."/>
            <person name="Kim M.K."/>
        </authorList>
    </citation>
    <scope>NUCLEOTIDE SEQUENCE [LARGE SCALE GENOMIC DNA]</scope>
    <source>
        <strain evidence="2 3">LCS9</strain>
    </source>
</reference>
<protein>
    <recommendedName>
        <fullName evidence="4">Outer membrane protein beta-barrel domain-containing protein</fullName>
    </recommendedName>
</protein>
<dbReference type="AlphaFoldDB" id="A0A172U1C7"/>
<evidence type="ECO:0000313" key="2">
    <source>
        <dbReference type="EMBL" id="ANE52833.1"/>
    </source>
</evidence>
<dbReference type="STRING" id="1492898.SY85_22500"/>
<dbReference type="EMBL" id="CP011390">
    <property type="protein sequence ID" value="ANE52833.1"/>
    <property type="molecule type" value="Genomic_DNA"/>
</dbReference>
<dbReference type="OrthoDB" id="1091532at2"/>
<gene>
    <name evidence="2" type="ORF">SY85_22500</name>
</gene>
<keyword evidence="1" id="KW-0732">Signal</keyword>
<dbReference type="KEGG" id="fla:SY85_22500"/>
<evidence type="ECO:0000313" key="3">
    <source>
        <dbReference type="Proteomes" id="UP000077177"/>
    </source>
</evidence>
<sequence>MKRCYKYFLLLTLSSTYATATCAQALDQLGIKKGVKINGSVSANTVAYMAAGIDSRRDPFNWFLQGNLNLSLFGYSMPFSFSYSNQNRSFSQPFNRFQFAPSYKWAKAYLGTTSMAFSNYTLAGHMFDGVGVELSPGKWRVSVMQGRLLKAVPFDIANKESYNSAAFERKGYGIKAGFDNNGNSYSFSLFKALDNVGSLEFIPIDATLSPKENVAAAVAVRQTIWKRLFMDMEYSVSALNRDVRSSKSVEDSSSNKGQYNFLKSWLSPTQTTTYFDALQSGIGFTGNFYNVQLRYERVAPGYTTLGAYNVINDLRNITVAPTLQLFSGRLNLAANAGVQDNNLDRDKASTTHRWVGSGNLSFMPNEKWLFNTSYSNFSTITRVRPLTDPFFNNPLDSLNFYQVNTTYNGMASYSFGSKEVKHSMMTNLSYQKASDKQWQPQSQQQQISAFYTGNIGYTYNLIPKGFSLTAGGNYYVQEAPDMQTTFLGPSINASRVLMKKKLRLSTSSAYNITHATISGASTKSAVWNAGFQASFAPKARETTSVTDSEKKKGINGKHAINVAVNYLNQSAVANRPSFSELTATVGYNWSF</sequence>
<reference evidence="3" key="1">
    <citation type="submission" date="2015-01" db="EMBL/GenBank/DDBJ databases">
        <title>Flavisolibacter sp./LCS9/ whole genome sequencing.</title>
        <authorList>
            <person name="Kim M.K."/>
            <person name="Srinivasan S."/>
            <person name="Lee J.-J."/>
        </authorList>
    </citation>
    <scope>NUCLEOTIDE SEQUENCE [LARGE SCALE GENOMIC DNA]</scope>
    <source>
        <strain evidence="3">LCS9</strain>
    </source>
</reference>
<evidence type="ECO:0008006" key="4">
    <source>
        <dbReference type="Google" id="ProtNLM"/>
    </source>
</evidence>
<proteinExistence type="predicted"/>
<dbReference type="Proteomes" id="UP000077177">
    <property type="component" value="Chromosome"/>
</dbReference>
<feature type="chain" id="PRO_5008001549" description="Outer membrane protein beta-barrel domain-containing protein" evidence="1">
    <location>
        <begin position="21"/>
        <end position="591"/>
    </location>
</feature>